<sequence>MSKITIMYVEDSFEETEIMKLFCKQYADKVKLLTFPDGVEFLNFIEKEDREKISGPICILLDIDLPFLNGLQILQRLKENHNPTVRALPVVMYSSSTREQDKQASQALGASAHIEKPLTGEGTKTVLDFLIVNTLQLTEELDLNNFAGER</sequence>
<dbReference type="HOGENOM" id="CLU_000445_69_17_5"/>
<dbReference type="InterPro" id="IPR001789">
    <property type="entry name" value="Sig_transdc_resp-reg_receiver"/>
</dbReference>
<gene>
    <name evidence="3" type="ORF">ID47_06415</name>
</gene>
<dbReference type="Pfam" id="PF00072">
    <property type="entry name" value="Response_reg"/>
    <property type="match status" value="1"/>
</dbReference>
<feature type="domain" description="Response regulatory" evidence="2">
    <location>
        <begin position="5"/>
        <end position="131"/>
    </location>
</feature>
<dbReference type="RefSeq" id="WP_038464880.1">
    <property type="nucleotide sequence ID" value="NZ_CP008941.1"/>
</dbReference>
<dbReference type="KEGG" id="paca:ID47_06415"/>
<name>A0A077AWU4_9PROT</name>
<dbReference type="SUPFAM" id="SSF52172">
    <property type="entry name" value="CheY-like"/>
    <property type="match status" value="1"/>
</dbReference>
<proteinExistence type="predicted"/>
<evidence type="ECO:0000313" key="4">
    <source>
        <dbReference type="Proteomes" id="UP000028926"/>
    </source>
</evidence>
<evidence type="ECO:0000259" key="2">
    <source>
        <dbReference type="PROSITE" id="PS50110"/>
    </source>
</evidence>
<dbReference type="SMART" id="SM00448">
    <property type="entry name" value="REC"/>
    <property type="match status" value="1"/>
</dbReference>
<dbReference type="eggNOG" id="COG0784">
    <property type="taxonomic scope" value="Bacteria"/>
</dbReference>
<accession>A0A077AWU4</accession>
<evidence type="ECO:0000313" key="3">
    <source>
        <dbReference type="EMBL" id="AIK96454.1"/>
    </source>
</evidence>
<dbReference type="GO" id="GO:0000160">
    <property type="term" value="P:phosphorelay signal transduction system"/>
    <property type="evidence" value="ECO:0007669"/>
    <property type="project" value="InterPro"/>
</dbReference>
<reference evidence="3 4" key="1">
    <citation type="submission" date="2014-07" db="EMBL/GenBank/DDBJ databases">
        <title>Comparative genomic insights into amoeba endosymbionts belonging to the families of Holosporaceae and Candidatus Midichloriaceae within Rickettsiales.</title>
        <authorList>
            <person name="Wang Z."/>
            <person name="Wu M."/>
        </authorList>
    </citation>
    <scope>NUCLEOTIDE SEQUENCE [LARGE SCALE GENOMIC DNA]</scope>
    <source>
        <strain evidence="3">PRA3</strain>
    </source>
</reference>
<dbReference type="InterPro" id="IPR052893">
    <property type="entry name" value="TCS_response_regulator"/>
</dbReference>
<dbReference type="AlphaFoldDB" id="A0A077AWU4"/>
<feature type="modified residue" description="4-aspartylphosphate" evidence="1">
    <location>
        <position position="62"/>
    </location>
</feature>
<organism evidence="3 4">
    <name type="scientific">Candidatus Odyssella acanthamoebae</name>
    <dbReference type="NCBI Taxonomy" id="91604"/>
    <lineage>
        <taxon>Bacteria</taxon>
        <taxon>Pseudomonadati</taxon>
        <taxon>Pseudomonadota</taxon>
        <taxon>Alphaproteobacteria</taxon>
        <taxon>Holosporales</taxon>
        <taxon>Candidatus Paracaedibacteraceae</taxon>
        <taxon>Candidatus Odyssella</taxon>
    </lineage>
</organism>
<protein>
    <recommendedName>
        <fullName evidence="2">Response regulatory domain-containing protein</fullName>
    </recommendedName>
</protein>
<dbReference type="OrthoDB" id="9793549at2"/>
<dbReference type="STRING" id="91604.ID47_06415"/>
<evidence type="ECO:0000256" key="1">
    <source>
        <dbReference type="PROSITE-ProRule" id="PRU00169"/>
    </source>
</evidence>
<dbReference type="EMBL" id="CP008941">
    <property type="protein sequence ID" value="AIK96454.1"/>
    <property type="molecule type" value="Genomic_DNA"/>
</dbReference>
<dbReference type="Gene3D" id="3.40.50.2300">
    <property type="match status" value="1"/>
</dbReference>
<keyword evidence="4" id="KW-1185">Reference proteome</keyword>
<dbReference type="PANTHER" id="PTHR44520">
    <property type="entry name" value="RESPONSE REGULATOR RCP1-RELATED"/>
    <property type="match status" value="1"/>
</dbReference>
<dbReference type="PROSITE" id="PS50110">
    <property type="entry name" value="RESPONSE_REGULATORY"/>
    <property type="match status" value="1"/>
</dbReference>
<dbReference type="Proteomes" id="UP000028926">
    <property type="component" value="Chromosome"/>
</dbReference>
<keyword evidence="1" id="KW-0597">Phosphoprotein</keyword>
<dbReference type="PANTHER" id="PTHR44520:SF2">
    <property type="entry name" value="RESPONSE REGULATOR RCP1"/>
    <property type="match status" value="1"/>
</dbReference>
<dbReference type="InterPro" id="IPR011006">
    <property type="entry name" value="CheY-like_superfamily"/>
</dbReference>